<proteinExistence type="predicted"/>
<accession>A0AAE0LB49</accession>
<sequence>MYSKYGGKLRAGSARRLHSIFRQNFYGHRREAGTQRQNVETQHAEAERKGAGCGAEQSASSNGIFHDHPLLLTRHCAGSVKPRDLGQTAPPSEGGAGCSFSEAVKRAPTATTAHKPAPSPGEKRSGKPASVPPNPPRIYKKGNAAEQGTQEDEDIADLEYEDPWDQADGLDAATLEHI</sequence>
<dbReference type="AlphaFoldDB" id="A0AAE0LB49"/>
<feature type="compositionally biased region" description="Low complexity" evidence="1">
    <location>
        <begin position="107"/>
        <end position="116"/>
    </location>
</feature>
<gene>
    <name evidence="2" type="ORF">CYMTET_13169</name>
</gene>
<name>A0AAE0LB49_9CHLO</name>
<comment type="caution">
    <text evidence="2">The sequence shown here is derived from an EMBL/GenBank/DDBJ whole genome shotgun (WGS) entry which is preliminary data.</text>
</comment>
<protein>
    <submittedName>
        <fullName evidence="2">Uncharacterized protein</fullName>
    </submittedName>
</protein>
<reference evidence="2 3" key="1">
    <citation type="journal article" date="2015" name="Genome Biol. Evol.">
        <title>Comparative Genomics of a Bacterivorous Green Alga Reveals Evolutionary Causalities and Consequences of Phago-Mixotrophic Mode of Nutrition.</title>
        <authorList>
            <person name="Burns J.A."/>
            <person name="Paasch A."/>
            <person name="Narechania A."/>
            <person name="Kim E."/>
        </authorList>
    </citation>
    <scope>NUCLEOTIDE SEQUENCE [LARGE SCALE GENOMIC DNA]</scope>
    <source>
        <strain evidence="2 3">PLY_AMNH</strain>
    </source>
</reference>
<feature type="compositionally biased region" description="Acidic residues" evidence="1">
    <location>
        <begin position="149"/>
        <end position="165"/>
    </location>
</feature>
<dbReference type="Proteomes" id="UP001190700">
    <property type="component" value="Unassembled WGS sequence"/>
</dbReference>
<evidence type="ECO:0000256" key="1">
    <source>
        <dbReference type="SAM" id="MobiDB-lite"/>
    </source>
</evidence>
<evidence type="ECO:0000313" key="3">
    <source>
        <dbReference type="Proteomes" id="UP001190700"/>
    </source>
</evidence>
<dbReference type="EMBL" id="LGRX02005219">
    <property type="protein sequence ID" value="KAK3278926.1"/>
    <property type="molecule type" value="Genomic_DNA"/>
</dbReference>
<keyword evidence="3" id="KW-1185">Reference proteome</keyword>
<organism evidence="2 3">
    <name type="scientific">Cymbomonas tetramitiformis</name>
    <dbReference type="NCBI Taxonomy" id="36881"/>
    <lineage>
        <taxon>Eukaryota</taxon>
        <taxon>Viridiplantae</taxon>
        <taxon>Chlorophyta</taxon>
        <taxon>Pyramimonadophyceae</taxon>
        <taxon>Pyramimonadales</taxon>
        <taxon>Pyramimonadaceae</taxon>
        <taxon>Cymbomonas</taxon>
    </lineage>
</organism>
<feature type="region of interest" description="Disordered" evidence="1">
    <location>
        <begin position="80"/>
        <end position="178"/>
    </location>
</feature>
<evidence type="ECO:0000313" key="2">
    <source>
        <dbReference type="EMBL" id="KAK3278926.1"/>
    </source>
</evidence>